<dbReference type="GO" id="GO:0004605">
    <property type="term" value="F:phosphatidate cytidylyltransferase activity"/>
    <property type="evidence" value="ECO:0007669"/>
    <property type="project" value="UniProtKB-UniRule"/>
</dbReference>
<organism evidence="19 20">
    <name type="scientific">Coniochaeta hoffmannii</name>
    <dbReference type="NCBI Taxonomy" id="91930"/>
    <lineage>
        <taxon>Eukaryota</taxon>
        <taxon>Fungi</taxon>
        <taxon>Dikarya</taxon>
        <taxon>Ascomycota</taxon>
        <taxon>Pezizomycotina</taxon>
        <taxon>Sordariomycetes</taxon>
        <taxon>Sordariomycetidae</taxon>
        <taxon>Coniochaetales</taxon>
        <taxon>Coniochaetaceae</taxon>
        <taxon>Coniochaeta</taxon>
    </lineage>
</organism>
<dbReference type="Pfam" id="PF01148">
    <property type="entry name" value="CTP_transf_1"/>
    <property type="match status" value="1"/>
</dbReference>
<dbReference type="PROSITE" id="PS01315">
    <property type="entry name" value="CDS"/>
    <property type="match status" value="1"/>
</dbReference>
<dbReference type="GO" id="GO:0016024">
    <property type="term" value="P:CDP-diacylglycerol biosynthetic process"/>
    <property type="evidence" value="ECO:0007669"/>
    <property type="project" value="UniProtKB-UniRule"/>
</dbReference>
<keyword evidence="15 16" id="KW-1208">Phospholipid metabolism</keyword>
<evidence type="ECO:0000256" key="10">
    <source>
        <dbReference type="ARBA" id="ARBA00022695"/>
    </source>
</evidence>
<comment type="catalytic activity">
    <reaction evidence="1 16 17">
        <text>a 1,2-diacyl-sn-glycero-3-phosphate + CTP + H(+) = a CDP-1,2-diacyl-sn-glycerol + diphosphate</text>
        <dbReference type="Rhea" id="RHEA:16229"/>
        <dbReference type="ChEBI" id="CHEBI:15378"/>
        <dbReference type="ChEBI" id="CHEBI:33019"/>
        <dbReference type="ChEBI" id="CHEBI:37563"/>
        <dbReference type="ChEBI" id="CHEBI:58332"/>
        <dbReference type="ChEBI" id="CHEBI:58608"/>
        <dbReference type="EC" id="2.7.7.41"/>
    </reaction>
</comment>
<evidence type="ECO:0000256" key="3">
    <source>
        <dbReference type="ARBA" id="ARBA00005119"/>
    </source>
</evidence>
<evidence type="ECO:0000256" key="7">
    <source>
        <dbReference type="ARBA" id="ARBA00022516"/>
    </source>
</evidence>
<feature type="region of interest" description="Disordered" evidence="18">
    <location>
        <begin position="1"/>
        <end position="67"/>
    </location>
</feature>
<dbReference type="EMBL" id="JANBVN010000080">
    <property type="protein sequence ID" value="KAJ9149544.1"/>
    <property type="molecule type" value="Genomic_DNA"/>
</dbReference>
<dbReference type="PANTHER" id="PTHR13773:SF8">
    <property type="entry name" value="PHOSPHATIDATE CYTIDYLYLTRANSFERASE, PHOTORECEPTOR-SPECIFIC"/>
    <property type="match status" value="1"/>
</dbReference>
<evidence type="ECO:0000256" key="6">
    <source>
        <dbReference type="ARBA" id="ARBA00012487"/>
    </source>
</evidence>
<dbReference type="InterPro" id="IPR000374">
    <property type="entry name" value="PC_trans"/>
</dbReference>
<evidence type="ECO:0000313" key="20">
    <source>
        <dbReference type="Proteomes" id="UP001174691"/>
    </source>
</evidence>
<evidence type="ECO:0000256" key="2">
    <source>
        <dbReference type="ARBA" id="ARBA00004141"/>
    </source>
</evidence>
<dbReference type="EC" id="2.7.7.41" evidence="6 16"/>
<keyword evidence="11 16" id="KW-1133">Transmembrane helix</keyword>
<evidence type="ECO:0000256" key="18">
    <source>
        <dbReference type="SAM" id="MobiDB-lite"/>
    </source>
</evidence>
<feature type="transmembrane region" description="Helical" evidence="16">
    <location>
        <begin position="101"/>
        <end position="123"/>
    </location>
</feature>
<reference evidence="19" key="1">
    <citation type="submission" date="2022-07" db="EMBL/GenBank/DDBJ databases">
        <title>Fungi with potential for degradation of polypropylene.</title>
        <authorList>
            <person name="Gostincar C."/>
        </authorList>
    </citation>
    <scope>NUCLEOTIDE SEQUENCE</scope>
    <source>
        <strain evidence="19">EXF-13287</strain>
    </source>
</reference>
<evidence type="ECO:0000256" key="1">
    <source>
        <dbReference type="ARBA" id="ARBA00001698"/>
    </source>
</evidence>
<dbReference type="GO" id="GO:0005789">
    <property type="term" value="C:endoplasmic reticulum membrane"/>
    <property type="evidence" value="ECO:0007669"/>
    <property type="project" value="TreeGrafter"/>
</dbReference>
<evidence type="ECO:0000256" key="16">
    <source>
        <dbReference type="PIRNR" id="PIRNR018269"/>
    </source>
</evidence>
<evidence type="ECO:0000256" key="13">
    <source>
        <dbReference type="ARBA" id="ARBA00023136"/>
    </source>
</evidence>
<comment type="pathway">
    <text evidence="4">Lipid metabolism.</text>
</comment>
<evidence type="ECO:0000256" key="8">
    <source>
        <dbReference type="ARBA" id="ARBA00022679"/>
    </source>
</evidence>
<proteinExistence type="inferred from homology"/>
<evidence type="ECO:0000256" key="17">
    <source>
        <dbReference type="RuleBase" id="RU003938"/>
    </source>
</evidence>
<keyword evidence="12 16" id="KW-0443">Lipid metabolism</keyword>
<keyword evidence="9 16" id="KW-0812">Transmembrane</keyword>
<feature type="transmembrane region" description="Helical" evidence="16">
    <location>
        <begin position="228"/>
        <end position="249"/>
    </location>
</feature>
<keyword evidence="8 16" id="KW-0808">Transferase</keyword>
<keyword evidence="10 16" id="KW-0548">Nucleotidyltransferase</keyword>
<dbReference type="InterPro" id="IPR016720">
    <property type="entry name" value="PC_Trfase_euk"/>
</dbReference>
<feature type="transmembrane region" description="Helical" evidence="16">
    <location>
        <begin position="175"/>
        <end position="192"/>
    </location>
</feature>
<dbReference type="PANTHER" id="PTHR13773">
    <property type="entry name" value="PHOSPHATIDATE CYTIDYLYLTRANSFERASE"/>
    <property type="match status" value="1"/>
</dbReference>
<evidence type="ECO:0000256" key="4">
    <source>
        <dbReference type="ARBA" id="ARBA00005189"/>
    </source>
</evidence>
<evidence type="ECO:0000256" key="14">
    <source>
        <dbReference type="ARBA" id="ARBA00023209"/>
    </source>
</evidence>
<gene>
    <name evidence="19" type="ORF">NKR19_g5676</name>
</gene>
<dbReference type="Proteomes" id="UP001174691">
    <property type="component" value="Unassembled WGS sequence"/>
</dbReference>
<dbReference type="AlphaFoldDB" id="A0AA38S2N9"/>
<name>A0AA38S2N9_9PEZI</name>
<feature type="transmembrane region" description="Helical" evidence="16">
    <location>
        <begin position="343"/>
        <end position="365"/>
    </location>
</feature>
<evidence type="ECO:0000256" key="15">
    <source>
        <dbReference type="ARBA" id="ARBA00023264"/>
    </source>
</evidence>
<evidence type="ECO:0000256" key="5">
    <source>
        <dbReference type="ARBA" id="ARBA00010185"/>
    </source>
</evidence>
<keyword evidence="14 16" id="KW-0594">Phospholipid biosynthesis</keyword>
<sequence>MSGRARRGVQFNHQHANGRQSQGRRSSFSDVSEEGSGSPTKTRGNSNLENISEKPQSPEQKMEQQNAEYEKKKANFMTRTFWTFVMIGGFFTALFMGHVYIILIITAIQIISFKEVIAIASVPSRARDLRSTKSLNWYWLATTMYFLYGESVIYYFKHIVLVDKVLLPLATHHRFISFILYVFGFLFFVGTLKAGHLRFQFSQFGWTHMALYIIVVQAHFIMNNVFEGMIWFFLPASLVITNDIFAYICGITFGRTQLIKLSPKKTVEGFVGAWVMTVIFGIFFAQLLSRSKYFICPVNNLGANIFTGLECEPNPVFTPQTFTFPQYFFLPPHTRLSFTMAPIQFHTFIFATFASLVAPFGGFFASGLKRTFKIKDFGDSIPGHGGMTDRMDCQFIMGFFTYIYYHTFIATYHVSVGDLMEMAITGLTAEEQVELIRGMGRYLANQGVVKESVLACLDNTLPMRR</sequence>
<feature type="transmembrane region" description="Helical" evidence="16">
    <location>
        <begin position="135"/>
        <end position="155"/>
    </location>
</feature>
<feature type="transmembrane region" description="Helical" evidence="16">
    <location>
        <begin position="76"/>
        <end position="95"/>
    </location>
</feature>
<evidence type="ECO:0000313" key="19">
    <source>
        <dbReference type="EMBL" id="KAJ9149544.1"/>
    </source>
</evidence>
<dbReference type="PIRSF" id="PIRSF018269">
    <property type="entry name" value="PC_trans_euk"/>
    <property type="match status" value="1"/>
</dbReference>
<comment type="caution">
    <text evidence="19">The sequence shown here is derived from an EMBL/GenBank/DDBJ whole genome shotgun (WGS) entry which is preliminary data.</text>
</comment>
<feature type="transmembrane region" description="Helical" evidence="16">
    <location>
        <begin position="270"/>
        <end position="288"/>
    </location>
</feature>
<feature type="transmembrane region" description="Helical" evidence="16">
    <location>
        <begin position="204"/>
        <end position="222"/>
    </location>
</feature>
<comment type="subcellular location">
    <subcellularLocation>
        <location evidence="2">Membrane</location>
        <topology evidence="2">Multi-pass membrane protein</topology>
    </subcellularLocation>
</comment>
<evidence type="ECO:0000256" key="9">
    <source>
        <dbReference type="ARBA" id="ARBA00022692"/>
    </source>
</evidence>
<keyword evidence="20" id="KW-1185">Reference proteome</keyword>
<protein>
    <recommendedName>
        <fullName evidence="6 16">Phosphatidate cytidylyltransferase</fullName>
        <ecNumber evidence="6 16">2.7.7.41</ecNumber>
    </recommendedName>
</protein>
<keyword evidence="7 16" id="KW-0444">Lipid biosynthesis</keyword>
<evidence type="ECO:0000256" key="12">
    <source>
        <dbReference type="ARBA" id="ARBA00023098"/>
    </source>
</evidence>
<comment type="pathway">
    <text evidence="3 16 17">Phospholipid metabolism; CDP-diacylglycerol biosynthesis; CDP-diacylglycerol from sn-glycerol 3-phosphate: step 3/3.</text>
</comment>
<comment type="similarity">
    <text evidence="5 16 17">Belongs to the CDS family.</text>
</comment>
<feature type="compositionally biased region" description="Polar residues" evidence="18">
    <location>
        <begin position="35"/>
        <end position="67"/>
    </location>
</feature>
<accession>A0AA38S2N9</accession>
<evidence type="ECO:0000256" key="11">
    <source>
        <dbReference type="ARBA" id="ARBA00022989"/>
    </source>
</evidence>
<keyword evidence="13 16" id="KW-0472">Membrane</keyword>